<name>A0A165K0T2_9BASI</name>
<feature type="region of interest" description="Disordered" evidence="1">
    <location>
        <begin position="118"/>
        <end position="143"/>
    </location>
</feature>
<keyword evidence="3" id="KW-1185">Reference proteome</keyword>
<reference evidence="2 3" key="1">
    <citation type="journal article" date="2016" name="Mol. Biol. Evol.">
        <title>Comparative Genomics of Early-Diverging Mushroom-Forming Fungi Provides Insights into the Origins of Lignocellulose Decay Capabilities.</title>
        <authorList>
            <person name="Nagy L.G."/>
            <person name="Riley R."/>
            <person name="Tritt A."/>
            <person name="Adam C."/>
            <person name="Daum C."/>
            <person name="Floudas D."/>
            <person name="Sun H."/>
            <person name="Yadav J.S."/>
            <person name="Pangilinan J."/>
            <person name="Larsson K.H."/>
            <person name="Matsuura K."/>
            <person name="Barry K."/>
            <person name="Labutti K."/>
            <person name="Kuo R."/>
            <person name="Ohm R.A."/>
            <person name="Bhattacharya S.S."/>
            <person name="Shirouzu T."/>
            <person name="Yoshinaga Y."/>
            <person name="Martin F.M."/>
            <person name="Grigoriev I.V."/>
            <person name="Hibbett D.S."/>
        </authorList>
    </citation>
    <scope>NUCLEOTIDE SEQUENCE [LARGE SCALE GENOMIC DNA]</scope>
    <source>
        <strain evidence="2 3">HHB12733</strain>
    </source>
</reference>
<dbReference type="Proteomes" id="UP000076842">
    <property type="component" value="Unassembled WGS sequence"/>
</dbReference>
<proteinExistence type="predicted"/>
<evidence type="ECO:0000313" key="2">
    <source>
        <dbReference type="EMBL" id="KZT62517.1"/>
    </source>
</evidence>
<organism evidence="2 3">
    <name type="scientific">Calocera cornea HHB12733</name>
    <dbReference type="NCBI Taxonomy" id="1353952"/>
    <lineage>
        <taxon>Eukaryota</taxon>
        <taxon>Fungi</taxon>
        <taxon>Dikarya</taxon>
        <taxon>Basidiomycota</taxon>
        <taxon>Agaricomycotina</taxon>
        <taxon>Dacrymycetes</taxon>
        <taxon>Dacrymycetales</taxon>
        <taxon>Dacrymycetaceae</taxon>
        <taxon>Calocera</taxon>
    </lineage>
</organism>
<dbReference type="AlphaFoldDB" id="A0A165K0T2"/>
<gene>
    <name evidence="2" type="ORF">CALCODRAFT_552569</name>
</gene>
<dbReference type="InParanoid" id="A0A165K0T2"/>
<accession>A0A165K0T2</accession>
<protein>
    <submittedName>
        <fullName evidence="2">Uncharacterized protein</fullName>
    </submittedName>
</protein>
<dbReference type="EMBL" id="KV423916">
    <property type="protein sequence ID" value="KZT62517.1"/>
    <property type="molecule type" value="Genomic_DNA"/>
</dbReference>
<evidence type="ECO:0000256" key="1">
    <source>
        <dbReference type="SAM" id="MobiDB-lite"/>
    </source>
</evidence>
<feature type="region of interest" description="Disordered" evidence="1">
    <location>
        <begin position="304"/>
        <end position="326"/>
    </location>
</feature>
<evidence type="ECO:0000313" key="3">
    <source>
        <dbReference type="Proteomes" id="UP000076842"/>
    </source>
</evidence>
<sequence>MHIEVRNLSFNAPRRGNPGPALNAVNTTCATCWTALRHPGPYRPVRPMDVKADYLSFNCRCRRRHLTQSARLARFSRLIFLRHLQPYVHARPMDVKDDYPSFNCRSRVEESRAVFRPGQRDLHRWPSPRSPAIHPRPTKGRQSRLSLVQLSMSQKPHPASSTEIHPLARADTTRPGIGSKAQAHIAPSSIRTTGYSSDNLSLRGAVSHLSSSHRWTSTPYAALPRGPVLHGAMFVRTPAWALARRSQHCLYRVSASLRNEPTRPLTDATRPADVRALQPAGHVRRRMSFEASWVTIVQPATAKLTPGARPSTRSPRRYCTGARPAP</sequence>